<dbReference type="Gene3D" id="1.20.1720.10">
    <property type="entry name" value="Multidrug resistance protein D"/>
    <property type="match status" value="1"/>
</dbReference>
<evidence type="ECO:0000256" key="7">
    <source>
        <dbReference type="SAM" id="Phobius"/>
    </source>
</evidence>
<dbReference type="PANTHER" id="PTHR42718:SF46">
    <property type="entry name" value="BLR6921 PROTEIN"/>
    <property type="match status" value="1"/>
</dbReference>
<feature type="transmembrane region" description="Helical" evidence="7">
    <location>
        <begin position="274"/>
        <end position="295"/>
    </location>
</feature>
<keyword evidence="6 7" id="KW-0472">Membrane</keyword>
<dbReference type="InterPro" id="IPR036259">
    <property type="entry name" value="MFS_trans_sf"/>
</dbReference>
<feature type="transmembrane region" description="Helical" evidence="7">
    <location>
        <begin position="356"/>
        <end position="375"/>
    </location>
</feature>
<feature type="transmembrane region" description="Helical" evidence="7">
    <location>
        <begin position="167"/>
        <end position="189"/>
    </location>
</feature>
<evidence type="ECO:0000256" key="5">
    <source>
        <dbReference type="ARBA" id="ARBA00022989"/>
    </source>
</evidence>
<keyword evidence="4 7" id="KW-0812">Transmembrane</keyword>
<reference evidence="9 10" key="1">
    <citation type="journal article" date="2010" name="Syst. Appl. Microbiol.">
        <title>Four new species of Chryseobacterium from the rhizosphere of coastal sand dune plants, Chryseobacterium elymi sp. nov., Chryseobacterium hagamense sp. nov., Chryseobacterium lathyri sp. nov. and Chryseobacterium rhizosphaerae sp. nov.</title>
        <authorList>
            <person name="Cho S.H."/>
            <person name="Lee K.S."/>
            <person name="Shin D.S."/>
            <person name="Han J.H."/>
            <person name="Park K.S."/>
            <person name="Lee C.H."/>
            <person name="Park K.H."/>
            <person name="Kim S.B."/>
        </authorList>
    </citation>
    <scope>NUCLEOTIDE SEQUENCE [LARGE SCALE GENOMIC DNA]</scope>
    <source>
        <strain evidence="9 10">KCTC 22547</strain>
    </source>
</reference>
<name>A0A3D9DHW4_9FLAO</name>
<dbReference type="OrthoDB" id="9807274at2"/>
<feature type="transmembrane region" description="Helical" evidence="7">
    <location>
        <begin position="14"/>
        <end position="35"/>
    </location>
</feature>
<dbReference type="PANTHER" id="PTHR42718">
    <property type="entry name" value="MAJOR FACILITATOR SUPERFAMILY MULTIDRUG TRANSPORTER MFSC"/>
    <property type="match status" value="1"/>
</dbReference>
<dbReference type="RefSeq" id="WP_116012204.1">
    <property type="nucleotide sequence ID" value="NZ_QNUH01000008.1"/>
</dbReference>
<feature type="transmembrane region" description="Helical" evidence="7">
    <location>
        <begin position="139"/>
        <end position="161"/>
    </location>
</feature>
<feature type="transmembrane region" description="Helical" evidence="7">
    <location>
        <begin position="435"/>
        <end position="454"/>
    </location>
</feature>
<feature type="transmembrane region" description="Helical" evidence="7">
    <location>
        <begin position="106"/>
        <end position="127"/>
    </location>
</feature>
<dbReference type="Pfam" id="PF07690">
    <property type="entry name" value="MFS_1"/>
    <property type="match status" value="1"/>
</dbReference>
<keyword evidence="3" id="KW-1003">Cell membrane</keyword>
<dbReference type="PROSITE" id="PS50850">
    <property type="entry name" value="MFS"/>
    <property type="match status" value="1"/>
</dbReference>
<dbReference type="EMBL" id="QNUH01000008">
    <property type="protein sequence ID" value="REC77600.1"/>
    <property type="molecule type" value="Genomic_DNA"/>
</dbReference>
<evidence type="ECO:0000313" key="9">
    <source>
        <dbReference type="EMBL" id="REC77600.1"/>
    </source>
</evidence>
<comment type="caution">
    <text evidence="9">The sequence shown here is derived from an EMBL/GenBank/DDBJ whole genome shotgun (WGS) entry which is preliminary data.</text>
</comment>
<evidence type="ECO:0000256" key="3">
    <source>
        <dbReference type="ARBA" id="ARBA00022475"/>
    </source>
</evidence>
<dbReference type="PRINTS" id="PR01036">
    <property type="entry name" value="TCRTETB"/>
</dbReference>
<dbReference type="GO" id="GO:0022857">
    <property type="term" value="F:transmembrane transporter activity"/>
    <property type="evidence" value="ECO:0007669"/>
    <property type="project" value="InterPro"/>
</dbReference>
<proteinExistence type="predicted"/>
<dbReference type="Proteomes" id="UP000257030">
    <property type="component" value="Unassembled WGS sequence"/>
</dbReference>
<dbReference type="GO" id="GO:0005886">
    <property type="term" value="C:plasma membrane"/>
    <property type="evidence" value="ECO:0007669"/>
    <property type="project" value="UniProtKB-SubCell"/>
</dbReference>
<protein>
    <submittedName>
        <fullName evidence="9">MFS transporter</fullName>
    </submittedName>
</protein>
<keyword evidence="10" id="KW-1185">Reference proteome</keyword>
<feature type="transmembrane region" description="Helical" evidence="7">
    <location>
        <begin position="301"/>
        <end position="321"/>
    </location>
</feature>
<sequence>MTETNPQQISVKKILPLILATAIFMQMLDSTILNTSLPSIAKDLHESPLNMQNAIISYVLTLAVFMPASGFLADRFGTKKIFIFSLVLFSLGSLFCSLSQNLTHLVISRVIQGVGGSLMTPVGKLALIKTFDKNELLKAMNFAIIPALIGPVLGPLVGGYMVDYLSWHWIFLINIPIGVLGIILGLKYMPNYKSTDVDFDLKGFLIFAAASLLLSISLELFGDIQNISPVLFVFILGFLFLYYYYRHARRGGNPIFPLDLFQVRTFRVGIVGNLATRLGISSVPLLLPLMIQIAYKQSAVTSGWIIAPMALTAIFGKSSVIKILDKYGYRQTLMINTFIIGTLICLLAIPNIHTSLYWFVPIIAILGFFNSIQFTSMNTISIADLRNFQTSSGNSLISVNQQLAIGFGIAFGLIVLKLFENSDLIEGEMHNAFRYTFLTVGILTIISGFIFRRLHISDGKNMKSKEDQ</sequence>
<accession>A0A3D9DHW4</accession>
<feature type="domain" description="Major facilitator superfamily (MFS) profile" evidence="8">
    <location>
        <begin position="15"/>
        <end position="459"/>
    </location>
</feature>
<feature type="transmembrane region" description="Helical" evidence="7">
    <location>
        <begin position="55"/>
        <end position="74"/>
    </location>
</feature>
<keyword evidence="5 7" id="KW-1133">Transmembrane helix</keyword>
<dbReference type="SUPFAM" id="SSF103473">
    <property type="entry name" value="MFS general substrate transporter"/>
    <property type="match status" value="1"/>
</dbReference>
<gene>
    <name evidence="9" type="ORF">DRF60_11505</name>
</gene>
<keyword evidence="2" id="KW-0813">Transport</keyword>
<comment type="subcellular location">
    <subcellularLocation>
        <location evidence="1">Cell membrane</location>
        <topology evidence="1">Multi-pass membrane protein</topology>
    </subcellularLocation>
</comment>
<evidence type="ECO:0000259" key="8">
    <source>
        <dbReference type="PROSITE" id="PS50850"/>
    </source>
</evidence>
<evidence type="ECO:0000256" key="1">
    <source>
        <dbReference type="ARBA" id="ARBA00004651"/>
    </source>
</evidence>
<dbReference type="AlphaFoldDB" id="A0A3D9DHW4"/>
<dbReference type="InterPro" id="IPR020846">
    <property type="entry name" value="MFS_dom"/>
</dbReference>
<feature type="transmembrane region" description="Helical" evidence="7">
    <location>
        <begin position="81"/>
        <end position="100"/>
    </location>
</feature>
<feature type="transmembrane region" description="Helical" evidence="7">
    <location>
        <begin position="227"/>
        <end position="245"/>
    </location>
</feature>
<dbReference type="Gene3D" id="1.20.1250.20">
    <property type="entry name" value="MFS general substrate transporter like domains"/>
    <property type="match status" value="1"/>
</dbReference>
<evidence type="ECO:0000256" key="4">
    <source>
        <dbReference type="ARBA" id="ARBA00022692"/>
    </source>
</evidence>
<feature type="transmembrane region" description="Helical" evidence="7">
    <location>
        <begin position="333"/>
        <end position="350"/>
    </location>
</feature>
<feature type="transmembrane region" description="Helical" evidence="7">
    <location>
        <begin position="201"/>
        <end position="221"/>
    </location>
</feature>
<evidence type="ECO:0000256" key="6">
    <source>
        <dbReference type="ARBA" id="ARBA00023136"/>
    </source>
</evidence>
<dbReference type="InterPro" id="IPR011701">
    <property type="entry name" value="MFS"/>
</dbReference>
<feature type="transmembrane region" description="Helical" evidence="7">
    <location>
        <begin position="396"/>
        <end position="415"/>
    </location>
</feature>
<evidence type="ECO:0000256" key="2">
    <source>
        <dbReference type="ARBA" id="ARBA00022448"/>
    </source>
</evidence>
<organism evidence="9 10">
    <name type="scientific">Chryseobacterium elymi</name>
    <dbReference type="NCBI Taxonomy" id="395936"/>
    <lineage>
        <taxon>Bacteria</taxon>
        <taxon>Pseudomonadati</taxon>
        <taxon>Bacteroidota</taxon>
        <taxon>Flavobacteriia</taxon>
        <taxon>Flavobacteriales</taxon>
        <taxon>Weeksellaceae</taxon>
        <taxon>Chryseobacterium group</taxon>
        <taxon>Chryseobacterium</taxon>
    </lineage>
</organism>
<evidence type="ECO:0000313" key="10">
    <source>
        <dbReference type="Proteomes" id="UP000257030"/>
    </source>
</evidence>
<dbReference type="CDD" id="cd17503">
    <property type="entry name" value="MFS_LmrB_MDR_like"/>
    <property type="match status" value="1"/>
</dbReference>